<dbReference type="OrthoDB" id="3934549at2759"/>
<gene>
    <name evidence="2" type="ORF">N0V93_005907</name>
</gene>
<feature type="compositionally biased region" description="Basic and acidic residues" evidence="1">
    <location>
        <begin position="84"/>
        <end position="94"/>
    </location>
</feature>
<protein>
    <recommendedName>
        <fullName evidence="4">Integral membrane protein</fullName>
    </recommendedName>
</protein>
<evidence type="ECO:0000313" key="3">
    <source>
        <dbReference type="Proteomes" id="UP001140453"/>
    </source>
</evidence>
<feature type="compositionally biased region" description="Polar residues" evidence="1">
    <location>
        <begin position="148"/>
        <end position="158"/>
    </location>
</feature>
<dbReference type="Proteomes" id="UP001140453">
    <property type="component" value="Unassembled WGS sequence"/>
</dbReference>
<feature type="region of interest" description="Disordered" evidence="1">
    <location>
        <begin position="78"/>
        <end position="158"/>
    </location>
</feature>
<feature type="compositionally biased region" description="Basic and acidic residues" evidence="1">
    <location>
        <begin position="103"/>
        <end position="114"/>
    </location>
</feature>
<dbReference type="AlphaFoldDB" id="A0A9W9CX51"/>
<sequence length="182" mass="20027">MIKGNVVSIAAFRIFVQQFDQSSDKSYSLAPDAGWLVIEMSAAIVSACFPALGPAMIEIWRDIRHVVSACRRRAAHGNAARTRQGVELRPRNEELGNDGLRSPQEHPDEVDGSFRRLYSKGQNGSAATNVGDHTEPVPLMRTKDSDDGSSSLRVTVQSGRASEEIPLHVFLQQTREMHSDAQ</sequence>
<reference evidence="2" key="1">
    <citation type="submission" date="2022-10" db="EMBL/GenBank/DDBJ databases">
        <title>Tapping the CABI collections for fungal endophytes: first genome assemblies for Collariella, Neodidymelliopsis, Ascochyta clinopodiicola, Didymella pomorum, Didymosphaeria variabile, Neocosmospora piperis and Neocucurbitaria cava.</title>
        <authorList>
            <person name="Hill R."/>
        </authorList>
    </citation>
    <scope>NUCLEOTIDE SEQUENCE</scope>
    <source>
        <strain evidence="2">IMI 355082</strain>
    </source>
</reference>
<proteinExistence type="predicted"/>
<evidence type="ECO:0000313" key="2">
    <source>
        <dbReference type="EMBL" id="KAJ4392282.1"/>
    </source>
</evidence>
<organism evidence="2 3">
    <name type="scientific">Gnomoniopsis smithogilvyi</name>
    <dbReference type="NCBI Taxonomy" id="1191159"/>
    <lineage>
        <taxon>Eukaryota</taxon>
        <taxon>Fungi</taxon>
        <taxon>Dikarya</taxon>
        <taxon>Ascomycota</taxon>
        <taxon>Pezizomycotina</taxon>
        <taxon>Sordariomycetes</taxon>
        <taxon>Sordariomycetidae</taxon>
        <taxon>Diaporthales</taxon>
        <taxon>Gnomoniaceae</taxon>
        <taxon>Gnomoniopsis</taxon>
    </lineage>
</organism>
<evidence type="ECO:0000256" key="1">
    <source>
        <dbReference type="SAM" id="MobiDB-lite"/>
    </source>
</evidence>
<keyword evidence="3" id="KW-1185">Reference proteome</keyword>
<dbReference type="EMBL" id="JAPEVB010000003">
    <property type="protein sequence ID" value="KAJ4392282.1"/>
    <property type="molecule type" value="Genomic_DNA"/>
</dbReference>
<comment type="caution">
    <text evidence="2">The sequence shown here is derived from an EMBL/GenBank/DDBJ whole genome shotgun (WGS) entry which is preliminary data.</text>
</comment>
<name>A0A9W9CX51_9PEZI</name>
<evidence type="ECO:0008006" key="4">
    <source>
        <dbReference type="Google" id="ProtNLM"/>
    </source>
</evidence>
<accession>A0A9W9CX51</accession>